<evidence type="ECO:0000313" key="6">
    <source>
        <dbReference type="EMBL" id="OMG52440.1"/>
    </source>
</evidence>
<dbReference type="GO" id="GO:0006351">
    <property type="term" value="P:DNA-templated transcription"/>
    <property type="evidence" value="ECO:0007669"/>
    <property type="project" value="TreeGrafter"/>
</dbReference>
<dbReference type="PRINTS" id="PR00039">
    <property type="entry name" value="HTHLYSR"/>
</dbReference>
<comment type="similarity">
    <text evidence="1">Belongs to the LysR transcriptional regulatory family.</text>
</comment>
<evidence type="ECO:0000256" key="3">
    <source>
        <dbReference type="ARBA" id="ARBA00023125"/>
    </source>
</evidence>
<dbReference type="OrthoDB" id="9178397at2"/>
<proteinExistence type="inferred from homology"/>
<dbReference type="EMBL" id="MTHD01000005">
    <property type="protein sequence ID" value="OMG52440.1"/>
    <property type="molecule type" value="Genomic_DNA"/>
</dbReference>
<keyword evidence="3" id="KW-0238">DNA-binding</keyword>
<name>A0A1R1I1F8_9RHOO</name>
<dbReference type="PROSITE" id="PS50931">
    <property type="entry name" value="HTH_LYSR"/>
    <property type="match status" value="1"/>
</dbReference>
<dbReference type="FunFam" id="3.40.190.10:FF:000017">
    <property type="entry name" value="Glycine cleavage system transcriptional activator"/>
    <property type="match status" value="1"/>
</dbReference>
<dbReference type="SUPFAM" id="SSF46785">
    <property type="entry name" value="Winged helix' DNA-binding domain"/>
    <property type="match status" value="1"/>
</dbReference>
<keyword evidence="4" id="KW-0804">Transcription</keyword>
<dbReference type="STRING" id="418702.BJN45_14160"/>
<dbReference type="InterPro" id="IPR000847">
    <property type="entry name" value="LysR_HTH_N"/>
</dbReference>
<keyword evidence="2" id="KW-0805">Transcription regulation</keyword>
<reference evidence="6 7" key="1">
    <citation type="submission" date="2016-10" db="EMBL/GenBank/DDBJ databases">
        <title>Alkaliphiles isolated from bioreactors.</title>
        <authorList>
            <person name="Salah Z."/>
            <person name="Rout S.P."/>
            <person name="Humphreys P.N."/>
        </authorList>
    </citation>
    <scope>NUCLEOTIDE SEQUENCE [LARGE SCALE GENOMIC DNA]</scope>
    <source>
        <strain evidence="6 7">ZS02</strain>
    </source>
</reference>
<evidence type="ECO:0000259" key="5">
    <source>
        <dbReference type="PROSITE" id="PS50931"/>
    </source>
</evidence>
<protein>
    <submittedName>
        <fullName evidence="6">LysR family transcriptional regulator</fullName>
    </submittedName>
</protein>
<dbReference type="InterPro" id="IPR005119">
    <property type="entry name" value="LysR_subst-bd"/>
</dbReference>
<dbReference type="Proteomes" id="UP000187526">
    <property type="component" value="Unassembled WGS sequence"/>
</dbReference>
<dbReference type="InterPro" id="IPR058163">
    <property type="entry name" value="LysR-type_TF_proteobact-type"/>
</dbReference>
<dbReference type="PANTHER" id="PTHR30537:SF26">
    <property type="entry name" value="GLYCINE CLEAVAGE SYSTEM TRANSCRIPTIONAL ACTIVATOR"/>
    <property type="match status" value="1"/>
</dbReference>
<dbReference type="GO" id="GO:0043565">
    <property type="term" value="F:sequence-specific DNA binding"/>
    <property type="evidence" value="ECO:0007669"/>
    <property type="project" value="TreeGrafter"/>
</dbReference>
<dbReference type="Pfam" id="PF03466">
    <property type="entry name" value="LysR_substrate"/>
    <property type="match status" value="1"/>
</dbReference>
<accession>A0A1R1I1F8</accession>
<keyword evidence="7" id="KW-1185">Reference proteome</keyword>
<dbReference type="RefSeq" id="WP_076096349.1">
    <property type="nucleotide sequence ID" value="NZ_MTHD01000005.1"/>
</dbReference>
<dbReference type="Pfam" id="PF00126">
    <property type="entry name" value="HTH_1"/>
    <property type="match status" value="1"/>
</dbReference>
<dbReference type="SUPFAM" id="SSF53850">
    <property type="entry name" value="Periplasmic binding protein-like II"/>
    <property type="match status" value="1"/>
</dbReference>
<comment type="caution">
    <text evidence="6">The sequence shown here is derived from an EMBL/GenBank/DDBJ whole genome shotgun (WGS) entry which is preliminary data.</text>
</comment>
<evidence type="ECO:0000256" key="2">
    <source>
        <dbReference type="ARBA" id="ARBA00023015"/>
    </source>
</evidence>
<evidence type="ECO:0000256" key="4">
    <source>
        <dbReference type="ARBA" id="ARBA00023163"/>
    </source>
</evidence>
<dbReference type="GO" id="GO:0003700">
    <property type="term" value="F:DNA-binding transcription factor activity"/>
    <property type="evidence" value="ECO:0007669"/>
    <property type="project" value="InterPro"/>
</dbReference>
<feature type="domain" description="HTH lysR-type" evidence="5">
    <location>
        <begin position="6"/>
        <end position="63"/>
    </location>
</feature>
<gene>
    <name evidence="6" type="ORF">BJN45_14160</name>
</gene>
<dbReference type="InterPro" id="IPR036388">
    <property type="entry name" value="WH-like_DNA-bd_sf"/>
</dbReference>
<evidence type="ECO:0000256" key="1">
    <source>
        <dbReference type="ARBA" id="ARBA00009437"/>
    </source>
</evidence>
<dbReference type="FunFam" id="1.10.10.10:FF:000038">
    <property type="entry name" value="Glycine cleavage system transcriptional activator"/>
    <property type="match status" value="1"/>
</dbReference>
<dbReference type="AlphaFoldDB" id="A0A1R1I1F8"/>
<sequence>MAYRLPPLPALRAFEAAARHLSFKQAAEELHVTPAAISQQIRQLEDYLGLPLFRRLTRAVELTPQGAAMLPKLREGFDCLALAVDRTRQGGDGPLTIHAPPSFASRWLVPRLPRFGALHPGIALRLSSVADNVDRQGETALLDLRRVDPRSAASELAIRYGTGNYPGQRVEKMFVPDYVTVCSPRLPTPARPLAMPADLAGHVLIHDETIADQGLQPGWTQWLALAGIGGIDARRGLRFSNAIMAVEAALDGQGVALVPLPLVEADIAAGRLYQPFALSMPSPYAYYLVIPEAMAERPAVAAFSAWILAEGGR</sequence>
<dbReference type="Gene3D" id="1.10.10.10">
    <property type="entry name" value="Winged helix-like DNA-binding domain superfamily/Winged helix DNA-binding domain"/>
    <property type="match status" value="1"/>
</dbReference>
<dbReference type="NCBIfam" id="NF008352">
    <property type="entry name" value="PRK11139.1"/>
    <property type="match status" value="1"/>
</dbReference>
<dbReference type="Gene3D" id="3.40.190.10">
    <property type="entry name" value="Periplasmic binding protein-like II"/>
    <property type="match status" value="2"/>
</dbReference>
<organism evidence="6 7">
    <name type="scientific">Azonexus hydrophilus</name>
    <dbReference type="NCBI Taxonomy" id="418702"/>
    <lineage>
        <taxon>Bacteria</taxon>
        <taxon>Pseudomonadati</taxon>
        <taxon>Pseudomonadota</taxon>
        <taxon>Betaproteobacteria</taxon>
        <taxon>Rhodocyclales</taxon>
        <taxon>Azonexaceae</taxon>
        <taxon>Azonexus</taxon>
    </lineage>
</organism>
<dbReference type="CDD" id="cd08432">
    <property type="entry name" value="PBP2_GcdR_TrpI_HvrB_AmpR_like"/>
    <property type="match status" value="1"/>
</dbReference>
<dbReference type="PANTHER" id="PTHR30537">
    <property type="entry name" value="HTH-TYPE TRANSCRIPTIONAL REGULATOR"/>
    <property type="match status" value="1"/>
</dbReference>
<evidence type="ECO:0000313" key="7">
    <source>
        <dbReference type="Proteomes" id="UP000187526"/>
    </source>
</evidence>
<dbReference type="InterPro" id="IPR036390">
    <property type="entry name" value="WH_DNA-bd_sf"/>
</dbReference>